<dbReference type="RefSeq" id="WP_161699979.1">
    <property type="nucleotide sequence ID" value="NZ_JAAAHS010000164.1"/>
</dbReference>
<dbReference type="InterPro" id="IPR010195">
    <property type="entry name" value="Uncharacterised_peroxidase-rel"/>
</dbReference>
<evidence type="ECO:0000313" key="2">
    <source>
        <dbReference type="EMBL" id="NBE53776.1"/>
    </source>
</evidence>
<keyword evidence="2" id="KW-0560">Oxidoreductase</keyword>
<feature type="domain" description="Carboxymuconolactone decarboxylase-like" evidence="1">
    <location>
        <begin position="22"/>
        <end position="96"/>
    </location>
</feature>
<organism evidence="2 3">
    <name type="scientific">Streptomyces boluensis</name>
    <dbReference type="NCBI Taxonomy" id="1775135"/>
    <lineage>
        <taxon>Bacteria</taxon>
        <taxon>Bacillati</taxon>
        <taxon>Actinomycetota</taxon>
        <taxon>Actinomycetes</taxon>
        <taxon>Kitasatosporales</taxon>
        <taxon>Streptomycetaceae</taxon>
        <taxon>Streptomyces</taxon>
    </lineage>
</organism>
<dbReference type="InterPro" id="IPR003779">
    <property type="entry name" value="CMD-like"/>
</dbReference>
<dbReference type="AlphaFoldDB" id="A0A964USQ3"/>
<reference evidence="2" key="1">
    <citation type="submission" date="2020-01" db="EMBL/GenBank/DDBJ databases">
        <title>Whole-genome analyses of novel actinobacteria.</title>
        <authorList>
            <person name="Sahin N."/>
        </authorList>
    </citation>
    <scope>NUCLEOTIDE SEQUENCE</scope>
    <source>
        <strain evidence="2">YC537</strain>
    </source>
</reference>
<evidence type="ECO:0000313" key="3">
    <source>
        <dbReference type="Proteomes" id="UP000598297"/>
    </source>
</evidence>
<dbReference type="EMBL" id="JAAAHS010000164">
    <property type="protein sequence ID" value="NBE53776.1"/>
    <property type="molecule type" value="Genomic_DNA"/>
</dbReference>
<accession>A0A964USQ3</accession>
<comment type="caution">
    <text evidence="2">The sequence shown here is derived from an EMBL/GenBank/DDBJ whole genome shotgun (WGS) entry which is preliminary data.</text>
</comment>
<dbReference type="SUPFAM" id="SSF69118">
    <property type="entry name" value="AhpD-like"/>
    <property type="match status" value="1"/>
</dbReference>
<dbReference type="NCBIfam" id="TIGR00778">
    <property type="entry name" value="ahpD_dom"/>
    <property type="match status" value="1"/>
</dbReference>
<keyword evidence="3" id="KW-1185">Reference proteome</keyword>
<dbReference type="Pfam" id="PF02627">
    <property type="entry name" value="CMD"/>
    <property type="match status" value="1"/>
</dbReference>
<gene>
    <name evidence="2" type="ORF">GUY60_20595</name>
</gene>
<protein>
    <submittedName>
        <fullName evidence="2">Peroxidase-related enzyme</fullName>
    </submittedName>
</protein>
<dbReference type="PANTHER" id="PTHR35446:SF2">
    <property type="entry name" value="CARBOXYMUCONOLACTONE DECARBOXYLASE-LIKE DOMAIN-CONTAINING PROTEIN"/>
    <property type="match status" value="1"/>
</dbReference>
<sequence length="187" mass="20512">MTYLKSLPSDAALLQVFRAYPATSRPLLEFHEKVLRDDSPFTVAERELMAAYVSGLNECSYCHGVHTRTAEAFGVPAGLLTALLHDLDTAPADERLKPVLRYLRTLTRTPSRITEADAAAVYAAGWDEDALHDAVLVCALFNFMNRMVEGLGVSADESYFATSGDRLREKGYSGLAQLLDEPADQPS</sequence>
<dbReference type="PANTHER" id="PTHR35446">
    <property type="entry name" value="SI:CH211-175M2.5"/>
    <property type="match status" value="1"/>
</dbReference>
<dbReference type="InterPro" id="IPR029032">
    <property type="entry name" value="AhpD-like"/>
</dbReference>
<dbReference type="Proteomes" id="UP000598297">
    <property type="component" value="Unassembled WGS sequence"/>
</dbReference>
<keyword evidence="2" id="KW-0575">Peroxidase</keyword>
<name>A0A964USQ3_9ACTN</name>
<dbReference type="OrthoDB" id="122912at2"/>
<dbReference type="Gene3D" id="1.20.1290.10">
    <property type="entry name" value="AhpD-like"/>
    <property type="match status" value="1"/>
</dbReference>
<proteinExistence type="predicted"/>
<dbReference type="InterPro" id="IPR004675">
    <property type="entry name" value="AhpD_core"/>
</dbReference>
<evidence type="ECO:0000259" key="1">
    <source>
        <dbReference type="Pfam" id="PF02627"/>
    </source>
</evidence>
<dbReference type="GO" id="GO:0051920">
    <property type="term" value="F:peroxiredoxin activity"/>
    <property type="evidence" value="ECO:0007669"/>
    <property type="project" value="InterPro"/>
</dbReference>
<dbReference type="NCBIfam" id="TIGR01926">
    <property type="entry name" value="peroxid_rel"/>
    <property type="match status" value="1"/>
</dbReference>